<dbReference type="SUPFAM" id="SSF51971">
    <property type="entry name" value="Nucleotide-binding domain"/>
    <property type="match status" value="1"/>
</dbReference>
<feature type="region of interest" description="Disordered" evidence="3">
    <location>
        <begin position="789"/>
        <end position="808"/>
    </location>
</feature>
<dbReference type="PANTHER" id="PTHR42783:SF3">
    <property type="entry name" value="GLUTAMATE SYNTHASE [NADPH] SMALL CHAIN-RELATED"/>
    <property type="match status" value="1"/>
</dbReference>
<proteinExistence type="predicted"/>
<dbReference type="SUPFAM" id="SSF55447">
    <property type="entry name" value="CO dehydrogenase flavoprotein C-terminal domain-like"/>
    <property type="match status" value="1"/>
</dbReference>
<dbReference type="PANTHER" id="PTHR42783">
    <property type="entry name" value="GLUTAMATE SYNTHASE [NADPH] SMALL CHAIN"/>
    <property type="match status" value="1"/>
</dbReference>
<protein>
    <submittedName>
        <fullName evidence="5">FAD-binding protein</fullName>
    </submittedName>
</protein>
<dbReference type="Gene3D" id="1.10.1060.10">
    <property type="entry name" value="Alpha-helical ferredoxin"/>
    <property type="match status" value="1"/>
</dbReference>
<dbReference type="Pfam" id="PF03450">
    <property type="entry name" value="CO_deh_flav_C"/>
    <property type="match status" value="1"/>
</dbReference>
<dbReference type="InterPro" id="IPR028261">
    <property type="entry name" value="DPD_II"/>
</dbReference>
<dbReference type="GO" id="GO:0016491">
    <property type="term" value="F:oxidoreductase activity"/>
    <property type="evidence" value="ECO:0007669"/>
    <property type="project" value="UniProtKB-KW"/>
</dbReference>
<dbReference type="RefSeq" id="WP_117630772.1">
    <property type="nucleotide sequence ID" value="NZ_QSON01000006.1"/>
</dbReference>
<dbReference type="Gene3D" id="3.50.50.60">
    <property type="entry name" value="FAD/NAD(P)-binding domain"/>
    <property type="match status" value="3"/>
</dbReference>
<organism evidence="5 6">
    <name type="scientific">Hungatella hathewayi</name>
    <dbReference type="NCBI Taxonomy" id="154046"/>
    <lineage>
        <taxon>Bacteria</taxon>
        <taxon>Bacillati</taxon>
        <taxon>Bacillota</taxon>
        <taxon>Clostridia</taxon>
        <taxon>Lachnospirales</taxon>
        <taxon>Lachnospiraceae</taxon>
        <taxon>Hungatella</taxon>
    </lineage>
</organism>
<reference evidence="5 6" key="1">
    <citation type="submission" date="2018-08" db="EMBL/GenBank/DDBJ databases">
        <title>A genome reference for cultivated species of the human gut microbiota.</title>
        <authorList>
            <person name="Zou Y."/>
            <person name="Xue W."/>
            <person name="Luo G."/>
        </authorList>
    </citation>
    <scope>NUCLEOTIDE SEQUENCE [LARGE SCALE GENOMIC DNA]</scope>
    <source>
        <strain evidence="5 6">TM09-12</strain>
    </source>
</reference>
<dbReference type="PROSITE" id="PS51387">
    <property type="entry name" value="FAD_PCMH"/>
    <property type="match status" value="1"/>
</dbReference>
<dbReference type="InterPro" id="IPR009051">
    <property type="entry name" value="Helical_ferredxn"/>
</dbReference>
<dbReference type="Gene3D" id="3.30.465.10">
    <property type="match status" value="2"/>
</dbReference>
<sequence length="808" mass="87786">MKNFNHTDAESLSQAAGILKEEQQNARIIAGGTDLLSVLKHKLEPDYPETIVNIKSIEGLDHIVEDEDGLKIGATAKLCDIASSPLIQQEYGALADAARSVATPLIRNLATIGGNLCQEVRCWYYRYPDEIGGRIQCLRKGGDTCNAMTGENKNHSIFGARKVNLSGCSSNCPAHVDIPEYLAKLRAGDMDGAASILLEANPIPAVTSRVCTHFCQMNCKRKEYDDNVNIGGMERYVGDYILEHSDRFMVPPKTDSGKRVAIVGSGPAGLTAAFYLRSRGHSVRVYDKMEEAGGLLRYAIPEYRLPKEIVRNLISALEHMGIEFLTGVEIGKDIPVNDLVEQYDSVFLNTGAWKRPLIGLDGEELTTFGLDFLIEVNKWMESKIGKDIIVVGGGNVAVDVAITAKRLGAANVVMACLEPENQMPASEEELNRAREEGITILPSWGPKEILRDNGEIVGLVLKRCTAVFNELGHFSPSYDENETTTLHGSSILMAVGQKTDLSFLGEALELEVSRGLISVDPATMKTSVDKVFAVGDVTTGPKTVVDAIADGKKASVAVHCFMTGEAEGDTRHPLGGLITFDASCTGHSKAARLPERPKEERGLHLEDSYGLTWEQVQEEAKRCFNCGCLAVNPSDVATVLTAMDAEIVTSKRREPIGEMMKKSHCRLVEEDEIVTEIRIPASARDYRIGYDKFRVRDSHDFAVVSVASAYKVQDGVVTDARIVLGAVAPIPLRAKEAEAYITGKAVTGELAAEAAEIALQGALPLSKNGYKVQIAKTLVRNSLLNARTPVRSEDKGADARGTKRQKQA</sequence>
<dbReference type="SMART" id="SM01092">
    <property type="entry name" value="CO_deh_flav_C"/>
    <property type="match status" value="1"/>
</dbReference>
<dbReference type="Pfam" id="PF14691">
    <property type="entry name" value="Fer4_20"/>
    <property type="match status" value="1"/>
</dbReference>
<comment type="caution">
    <text evidence="5">The sequence shown here is derived from an EMBL/GenBank/DDBJ whole genome shotgun (WGS) entry which is preliminary data.</text>
</comment>
<evidence type="ECO:0000256" key="2">
    <source>
        <dbReference type="ARBA" id="ARBA00023002"/>
    </source>
</evidence>
<dbReference type="InterPro" id="IPR036188">
    <property type="entry name" value="FAD/NAD-bd_sf"/>
</dbReference>
<dbReference type="InterPro" id="IPR002346">
    <property type="entry name" value="Mopterin_DH_FAD-bd"/>
</dbReference>
<dbReference type="Gene3D" id="3.30.390.50">
    <property type="entry name" value="CO dehydrogenase flavoprotein, C-terminal domain"/>
    <property type="match status" value="1"/>
</dbReference>
<evidence type="ECO:0000259" key="4">
    <source>
        <dbReference type="PROSITE" id="PS51387"/>
    </source>
</evidence>
<dbReference type="InterPro" id="IPR016166">
    <property type="entry name" value="FAD-bd_PCMH"/>
</dbReference>
<feature type="compositionally biased region" description="Basic and acidic residues" evidence="3">
    <location>
        <begin position="790"/>
        <end position="801"/>
    </location>
</feature>
<dbReference type="Gene3D" id="3.30.43.10">
    <property type="entry name" value="Uridine Diphospho-n-acetylenolpyruvylglucosamine Reductase, domain 2"/>
    <property type="match status" value="1"/>
</dbReference>
<evidence type="ECO:0000256" key="1">
    <source>
        <dbReference type="ARBA" id="ARBA00022630"/>
    </source>
</evidence>
<dbReference type="SUPFAM" id="SSF56176">
    <property type="entry name" value="FAD-binding/transporter-associated domain-like"/>
    <property type="match status" value="2"/>
</dbReference>
<dbReference type="AlphaFoldDB" id="A0A374P8M0"/>
<dbReference type="Pfam" id="PF00941">
    <property type="entry name" value="FAD_binding_5"/>
    <property type="match status" value="1"/>
</dbReference>
<dbReference type="InterPro" id="IPR036318">
    <property type="entry name" value="FAD-bd_PCMH-like_sf"/>
</dbReference>
<gene>
    <name evidence="5" type="ORF">DXD79_14545</name>
</gene>
<name>A0A374P8M0_9FIRM</name>
<dbReference type="InterPro" id="IPR016167">
    <property type="entry name" value="FAD-bd_PCMH_sub1"/>
</dbReference>
<accession>A0A374P8M0</accession>
<dbReference type="InterPro" id="IPR016169">
    <property type="entry name" value="FAD-bd_PCMH_sub2"/>
</dbReference>
<dbReference type="InterPro" id="IPR005107">
    <property type="entry name" value="CO_DH_flav_C"/>
</dbReference>
<dbReference type="Proteomes" id="UP000263014">
    <property type="component" value="Unassembled WGS sequence"/>
</dbReference>
<feature type="domain" description="FAD-binding PCMH-type" evidence="4">
    <location>
        <begin position="1"/>
        <end position="203"/>
    </location>
</feature>
<dbReference type="GO" id="GO:0051536">
    <property type="term" value="F:iron-sulfur cluster binding"/>
    <property type="evidence" value="ECO:0007669"/>
    <property type="project" value="InterPro"/>
</dbReference>
<dbReference type="PRINTS" id="PR00419">
    <property type="entry name" value="ADXRDTASE"/>
</dbReference>
<dbReference type="EMBL" id="QSON01000006">
    <property type="protein sequence ID" value="RGJ03614.1"/>
    <property type="molecule type" value="Genomic_DNA"/>
</dbReference>
<keyword evidence="1" id="KW-0285">Flavoprotein</keyword>
<dbReference type="InterPro" id="IPR023753">
    <property type="entry name" value="FAD/NAD-binding_dom"/>
</dbReference>
<dbReference type="GO" id="GO:0071949">
    <property type="term" value="F:FAD binding"/>
    <property type="evidence" value="ECO:0007669"/>
    <property type="project" value="InterPro"/>
</dbReference>
<dbReference type="Pfam" id="PF07992">
    <property type="entry name" value="Pyr_redox_2"/>
    <property type="match status" value="1"/>
</dbReference>
<evidence type="ECO:0000256" key="3">
    <source>
        <dbReference type="SAM" id="MobiDB-lite"/>
    </source>
</evidence>
<dbReference type="InterPro" id="IPR036683">
    <property type="entry name" value="CO_DH_flav_C_dom_sf"/>
</dbReference>
<dbReference type="SUPFAM" id="SSF46548">
    <property type="entry name" value="alpha-helical ferredoxin"/>
    <property type="match status" value="1"/>
</dbReference>
<evidence type="ECO:0000313" key="5">
    <source>
        <dbReference type="EMBL" id="RGJ03614.1"/>
    </source>
</evidence>
<keyword evidence="2" id="KW-0560">Oxidoreductase</keyword>
<evidence type="ECO:0000313" key="6">
    <source>
        <dbReference type="Proteomes" id="UP000263014"/>
    </source>
</evidence>